<organism evidence="1 2">
    <name type="scientific">Macrostomum lignano</name>
    <dbReference type="NCBI Taxonomy" id="282301"/>
    <lineage>
        <taxon>Eukaryota</taxon>
        <taxon>Metazoa</taxon>
        <taxon>Spiralia</taxon>
        <taxon>Lophotrochozoa</taxon>
        <taxon>Platyhelminthes</taxon>
        <taxon>Rhabditophora</taxon>
        <taxon>Macrostomorpha</taxon>
        <taxon>Macrostomida</taxon>
        <taxon>Macrostomidae</taxon>
        <taxon>Macrostomum</taxon>
    </lineage>
</organism>
<dbReference type="SUPFAM" id="SSF50199">
    <property type="entry name" value="Staphylococcal nuclease"/>
    <property type="match status" value="1"/>
</dbReference>
<evidence type="ECO:0000313" key="1">
    <source>
        <dbReference type="EMBL" id="PAA73790.1"/>
    </source>
</evidence>
<dbReference type="GO" id="GO:0005615">
    <property type="term" value="C:extracellular space"/>
    <property type="evidence" value="ECO:0007669"/>
    <property type="project" value="TreeGrafter"/>
</dbReference>
<dbReference type="PANTHER" id="PTHR28434:SF1">
    <property type="entry name" value="PROTEIN C3ORF33"/>
    <property type="match status" value="1"/>
</dbReference>
<dbReference type="Gene3D" id="2.40.50.90">
    <property type="match status" value="1"/>
</dbReference>
<name>A0A267FJ16_9PLAT</name>
<dbReference type="Proteomes" id="UP000215902">
    <property type="component" value="Unassembled WGS sequence"/>
</dbReference>
<comment type="caution">
    <text evidence="1">The sequence shown here is derived from an EMBL/GenBank/DDBJ whole genome shotgun (WGS) entry which is preliminary data.</text>
</comment>
<dbReference type="PANTHER" id="PTHR28434">
    <property type="entry name" value="PROTEIN C3ORF33"/>
    <property type="match status" value="1"/>
</dbReference>
<evidence type="ECO:0000313" key="2">
    <source>
        <dbReference type="Proteomes" id="UP000215902"/>
    </source>
</evidence>
<sequence length="261" mass="30085">ISASNLFRALSIMRSWMDDIYTTIDNNISWISKVPAGLGFIGLLTLARRRYWLVKWRSLASLPAEVRSGQWAFRVRVQRCDCSTDPVPVELVARHEPVLFNLPILLRNRKQDSSSDLLKLRLAGLNKLTTEGLNWLQNRLTNRIVRVRVLQLVSNDTVGLCAIFQWRLISWHPLSYRCIAEQLVASGLAQRCHLDAEYSEIENSSSQHWKALLGRLEVAENEAKRRRLGLWRPPANSNRASFLSSLIGRLKAWWSRRNRDS</sequence>
<protein>
    <recommendedName>
        <fullName evidence="3">TNase-like domain-containing protein</fullName>
    </recommendedName>
</protein>
<dbReference type="AlphaFoldDB" id="A0A267FJ16"/>
<reference evidence="1 2" key="1">
    <citation type="submission" date="2017-06" db="EMBL/GenBank/DDBJ databases">
        <title>A platform for efficient transgenesis in Macrostomum lignano, a flatworm model organism for stem cell research.</title>
        <authorList>
            <person name="Berezikov E."/>
        </authorList>
    </citation>
    <scope>NUCLEOTIDE SEQUENCE [LARGE SCALE GENOMIC DNA]</scope>
    <source>
        <strain evidence="1">DV1</strain>
        <tissue evidence="1">Whole organism</tissue>
    </source>
</reference>
<dbReference type="STRING" id="282301.A0A267FJ16"/>
<accession>A0A267FJ16</accession>
<proteinExistence type="predicted"/>
<gene>
    <name evidence="1" type="ORF">BOX15_Mlig000124g10</name>
</gene>
<feature type="non-terminal residue" evidence="1">
    <location>
        <position position="1"/>
    </location>
</feature>
<dbReference type="InterPro" id="IPR042421">
    <property type="entry name" value="C3orf33-like"/>
</dbReference>
<evidence type="ECO:0008006" key="3">
    <source>
        <dbReference type="Google" id="ProtNLM"/>
    </source>
</evidence>
<dbReference type="EMBL" id="NIVC01000992">
    <property type="protein sequence ID" value="PAA73790.1"/>
    <property type="molecule type" value="Genomic_DNA"/>
</dbReference>
<keyword evidence="2" id="KW-1185">Reference proteome</keyword>
<dbReference type="InterPro" id="IPR035437">
    <property type="entry name" value="SNase_OB-fold_sf"/>
</dbReference>